<organism evidence="2 3">
    <name type="scientific">Mesobacillus boroniphilus JCM 21738</name>
    <dbReference type="NCBI Taxonomy" id="1294265"/>
    <lineage>
        <taxon>Bacteria</taxon>
        <taxon>Bacillati</taxon>
        <taxon>Bacillota</taxon>
        <taxon>Bacilli</taxon>
        <taxon>Bacillales</taxon>
        <taxon>Bacillaceae</taxon>
        <taxon>Mesobacillus</taxon>
    </lineage>
</organism>
<dbReference type="EMBL" id="BAUW01000006">
    <property type="protein sequence ID" value="GAE44203.1"/>
    <property type="molecule type" value="Genomic_DNA"/>
</dbReference>
<keyword evidence="3" id="KW-1185">Reference proteome</keyword>
<dbReference type="eggNOG" id="COG0681">
    <property type="taxonomic scope" value="Bacteria"/>
</dbReference>
<evidence type="ECO:0000313" key="3">
    <source>
        <dbReference type="Proteomes" id="UP000018949"/>
    </source>
</evidence>
<comment type="caution">
    <text evidence="2">The sequence shown here is derived from an EMBL/GenBank/DDBJ whole genome shotgun (WGS) entry which is preliminary data.</text>
</comment>
<reference evidence="2 3" key="1">
    <citation type="submission" date="2013-12" db="EMBL/GenBank/DDBJ databases">
        <title>NBRP : Genome information of microbial organism related human and environment.</title>
        <authorList>
            <person name="Hattori M."/>
            <person name="Oshima K."/>
            <person name="Inaba H."/>
            <person name="Suda W."/>
            <person name="Sakamoto M."/>
            <person name="Iino T."/>
            <person name="Kitahara M."/>
            <person name="Oshida Y."/>
            <person name="Iida T."/>
            <person name="Kudo T."/>
            <person name="Itoh T."/>
            <person name="Ahmed I."/>
            <person name="Ohkuma M."/>
        </authorList>
    </citation>
    <scope>NUCLEOTIDE SEQUENCE [LARGE SCALE GENOMIC DNA]</scope>
    <source>
        <strain evidence="2 3">JCM 21738</strain>
    </source>
</reference>
<sequence length="159" mass="18124">MLFDQETIRFLKVAIEKDGYLELPAHGNSMFPLIQRGDVCIFVPCSPGSLVKGDIVLFNTGEGQLIAHRFIRKEANLYIFKGDTNLGYDLPATPEQIIGKLSSIKKERHDISMQNSSARLWGNLIMALPVLSGILRKYLNWKTHYAEMWSTLWRKLNSL</sequence>
<dbReference type="SUPFAM" id="SSF51306">
    <property type="entry name" value="LexA/Signal peptidase"/>
    <property type="match status" value="1"/>
</dbReference>
<dbReference type="RefSeq" id="WP_023625795.1">
    <property type="nucleotide sequence ID" value="NZ_BAUW01000006.1"/>
</dbReference>
<accession>W4RJY9</accession>
<dbReference type="InterPro" id="IPR015927">
    <property type="entry name" value="Peptidase_S24_S26A/B/C"/>
</dbReference>
<dbReference type="Pfam" id="PF00717">
    <property type="entry name" value="Peptidase_S24"/>
    <property type="match status" value="1"/>
</dbReference>
<evidence type="ECO:0000313" key="2">
    <source>
        <dbReference type="EMBL" id="GAE44203.1"/>
    </source>
</evidence>
<dbReference type="InterPro" id="IPR036286">
    <property type="entry name" value="LexA/Signal_pep-like_sf"/>
</dbReference>
<feature type="domain" description="Peptidase S24/S26A/S26B/S26C" evidence="1">
    <location>
        <begin position="16"/>
        <end position="79"/>
    </location>
</feature>
<evidence type="ECO:0000259" key="1">
    <source>
        <dbReference type="Pfam" id="PF00717"/>
    </source>
</evidence>
<gene>
    <name evidence="2" type="ORF">JCM21738_890</name>
</gene>
<dbReference type="CDD" id="cd06462">
    <property type="entry name" value="Peptidase_S24_S26"/>
    <property type="match status" value="1"/>
</dbReference>
<proteinExistence type="predicted"/>
<protein>
    <recommendedName>
        <fullName evidence="1">Peptidase S24/S26A/S26B/S26C domain-containing protein</fullName>
    </recommendedName>
</protein>
<dbReference type="AlphaFoldDB" id="W4RJY9"/>
<dbReference type="Gene3D" id="2.10.109.10">
    <property type="entry name" value="Umud Fragment, subunit A"/>
    <property type="match status" value="1"/>
</dbReference>
<dbReference type="Proteomes" id="UP000018949">
    <property type="component" value="Unassembled WGS sequence"/>
</dbReference>
<name>W4RJY9_9BACI</name>